<dbReference type="PANTHER" id="PTHR45669:SF30">
    <property type="entry name" value="OS04G0641300 PROTEIN"/>
    <property type="match status" value="1"/>
</dbReference>
<evidence type="ECO:0000313" key="3">
    <source>
        <dbReference type="EMBL" id="KAG0480380.1"/>
    </source>
</evidence>
<dbReference type="PROSITE" id="PS51354">
    <property type="entry name" value="GLUTAREDOXIN_2"/>
    <property type="match status" value="1"/>
</dbReference>
<dbReference type="EMBL" id="JADCNL010000005">
    <property type="protein sequence ID" value="KAG0480380.1"/>
    <property type="molecule type" value="Genomic_DNA"/>
</dbReference>
<evidence type="ECO:0000313" key="5">
    <source>
        <dbReference type="Proteomes" id="UP000636800"/>
    </source>
</evidence>
<evidence type="ECO:0000313" key="6">
    <source>
        <dbReference type="Proteomes" id="UP000639772"/>
    </source>
</evidence>
<protein>
    <recommendedName>
        <fullName evidence="2">Glutaredoxin domain-containing protein</fullName>
    </recommendedName>
</protein>
<feature type="region of interest" description="Disordered" evidence="1">
    <location>
        <begin position="1"/>
        <end position="20"/>
    </location>
</feature>
<comment type="caution">
    <text evidence="4">The sequence shown here is derived from an EMBL/GenBank/DDBJ whole genome shotgun (WGS) entry which is preliminary data.</text>
</comment>
<dbReference type="InterPro" id="IPR036249">
    <property type="entry name" value="Thioredoxin-like_sf"/>
</dbReference>
<dbReference type="InterPro" id="IPR002109">
    <property type="entry name" value="Glutaredoxin"/>
</dbReference>
<dbReference type="Pfam" id="PF00462">
    <property type="entry name" value="Glutaredoxin"/>
    <property type="match status" value="1"/>
</dbReference>
<dbReference type="Pfam" id="PF23733">
    <property type="entry name" value="GRXCR1-2_C"/>
    <property type="match status" value="1"/>
</dbReference>
<feature type="compositionally biased region" description="Polar residues" evidence="1">
    <location>
        <begin position="1"/>
        <end position="17"/>
    </location>
</feature>
<dbReference type="Proteomes" id="UP000639772">
    <property type="component" value="Unassembled WGS sequence"/>
</dbReference>
<accession>A0A835RAL5</accession>
<dbReference type="AlphaFoldDB" id="A0A835RAL5"/>
<gene>
    <name evidence="4" type="ORF">HPP92_010937</name>
    <name evidence="3" type="ORF">HPP92_011238</name>
</gene>
<dbReference type="Proteomes" id="UP000636800">
    <property type="component" value="Chromosome 5"/>
</dbReference>
<evidence type="ECO:0000256" key="1">
    <source>
        <dbReference type="SAM" id="MobiDB-lite"/>
    </source>
</evidence>
<dbReference type="SUPFAM" id="SSF52833">
    <property type="entry name" value="Thioredoxin-like"/>
    <property type="match status" value="1"/>
</dbReference>
<proteinExistence type="predicted"/>
<dbReference type="PANTHER" id="PTHR45669">
    <property type="entry name" value="GLUTAREDOXIN DOMAIN-CONTAINING CYSTEINE-RICH PROTEIN CG12206-RELATED"/>
    <property type="match status" value="1"/>
</dbReference>
<evidence type="ECO:0000259" key="2">
    <source>
        <dbReference type="Pfam" id="PF00462"/>
    </source>
</evidence>
<dbReference type="Gene3D" id="3.40.30.10">
    <property type="entry name" value="Glutaredoxin"/>
    <property type="match status" value="1"/>
</dbReference>
<reference evidence="5 6" key="1">
    <citation type="journal article" date="2020" name="Nat. Food">
        <title>A phased Vanilla planifolia genome enables genetic improvement of flavour and production.</title>
        <authorList>
            <person name="Hasing T."/>
            <person name="Tang H."/>
            <person name="Brym M."/>
            <person name="Khazi F."/>
            <person name="Huang T."/>
            <person name="Chambers A.H."/>
        </authorList>
    </citation>
    <scope>NUCLEOTIDE SEQUENCE [LARGE SCALE GENOMIC DNA]</scope>
    <source>
        <tissue evidence="4">Leaf</tissue>
    </source>
</reference>
<dbReference type="CDD" id="cd03031">
    <property type="entry name" value="GRX_GRX_like"/>
    <property type="match status" value="1"/>
</dbReference>
<feature type="domain" description="Glutaredoxin" evidence="2">
    <location>
        <begin position="89"/>
        <end position="156"/>
    </location>
</feature>
<evidence type="ECO:0000313" key="4">
    <source>
        <dbReference type="EMBL" id="KAG0482853.1"/>
    </source>
</evidence>
<keyword evidence="5" id="KW-1185">Reference proteome</keyword>
<organism evidence="4 6">
    <name type="scientific">Vanilla planifolia</name>
    <name type="common">Vanilla</name>
    <dbReference type="NCBI Taxonomy" id="51239"/>
    <lineage>
        <taxon>Eukaryota</taxon>
        <taxon>Viridiplantae</taxon>
        <taxon>Streptophyta</taxon>
        <taxon>Embryophyta</taxon>
        <taxon>Tracheophyta</taxon>
        <taxon>Spermatophyta</taxon>
        <taxon>Magnoliopsida</taxon>
        <taxon>Liliopsida</taxon>
        <taxon>Asparagales</taxon>
        <taxon>Orchidaceae</taxon>
        <taxon>Vanilloideae</taxon>
        <taxon>Vanilleae</taxon>
        <taxon>Vanilla</taxon>
    </lineage>
</organism>
<name>A0A835RAL5_VANPL</name>
<sequence>MGNPSNSIPMSSPTSKKAMTELSPVHPTLLRQCSPVRTQEIPKFPGIVKKRIAAFQEKIDARRASFKSTASFKVSPLEKCPPDGKGKLVLYFTSLRGVRKTHEDCWNVRVILQSYGVRIDERDLSMHGGFRDELNGILGHGSSGSRLPSVFANGRYLGGAEEVMQMHEGGELRKALEDCEAAPLANLCGGLVCEVCGDFKFILCEACSGSCKVLLEEYDDVGVFRRCTVCNENGLVRCPVCCY</sequence>
<dbReference type="EMBL" id="JADCNM010000005">
    <property type="protein sequence ID" value="KAG0482853.1"/>
    <property type="molecule type" value="Genomic_DNA"/>
</dbReference>
<dbReference type="OrthoDB" id="423313at2759"/>